<proteinExistence type="inferred from homology"/>
<dbReference type="Proteomes" id="UP001369082">
    <property type="component" value="Unassembled WGS sequence"/>
</dbReference>
<evidence type="ECO:0000313" key="5">
    <source>
        <dbReference type="Proteomes" id="UP001369082"/>
    </source>
</evidence>
<feature type="active site" description="Nucleophile" evidence="2">
    <location>
        <position position="26"/>
    </location>
</feature>
<reference evidence="4 5" key="1">
    <citation type="submission" date="2024-02" db="EMBL/GenBank/DDBJ databases">
        <title>Bacteria isolated from the canopy kelp, Nereocystis luetkeana.</title>
        <authorList>
            <person name="Pfister C.A."/>
            <person name="Younker I.T."/>
            <person name="Light S.H."/>
        </authorList>
    </citation>
    <scope>NUCLEOTIDE SEQUENCE [LARGE SCALE GENOMIC DNA]</scope>
    <source>
        <strain evidence="4 5">TI.1.05</strain>
    </source>
</reference>
<feature type="active site" description="Proton acceptor" evidence="2">
    <location>
        <position position="23"/>
    </location>
</feature>
<comment type="similarity">
    <text evidence="2">Belongs to the N(4)-acetylcytidine amidohydrolase family.</text>
</comment>
<dbReference type="CDD" id="cd06552">
    <property type="entry name" value="ASCH_yqfb_like"/>
    <property type="match status" value="1"/>
</dbReference>
<evidence type="ECO:0000313" key="4">
    <source>
        <dbReference type="EMBL" id="MEL0630581.1"/>
    </source>
</evidence>
<dbReference type="PANTHER" id="PTHR38088:SF2">
    <property type="entry name" value="UCP029143 FAMILY PROTEIN"/>
    <property type="match status" value="1"/>
</dbReference>
<dbReference type="HAMAP" id="MF_00684">
    <property type="entry name" value="ac4C_amidohydr"/>
    <property type="match status" value="1"/>
</dbReference>
<keyword evidence="1 2" id="KW-0378">Hydrolase</keyword>
<dbReference type="NCBIfam" id="NF003443">
    <property type="entry name" value="PRK04980.1"/>
    <property type="match status" value="1"/>
</dbReference>
<keyword evidence="5" id="KW-1185">Reference proteome</keyword>
<name>A0ABU9GTB8_9GAMM</name>
<comment type="catalytic activity">
    <reaction evidence="2">
        <text>N(4)-acetylcytidine + H2O = cytidine + acetate + H(+)</text>
        <dbReference type="Rhea" id="RHEA:62932"/>
        <dbReference type="ChEBI" id="CHEBI:15377"/>
        <dbReference type="ChEBI" id="CHEBI:15378"/>
        <dbReference type="ChEBI" id="CHEBI:17562"/>
        <dbReference type="ChEBI" id="CHEBI:30089"/>
        <dbReference type="ChEBI" id="CHEBI:70989"/>
        <dbReference type="EC" id="3.5.1.135"/>
    </reaction>
</comment>
<dbReference type="EC" id="3.5.1.135" evidence="2"/>
<dbReference type="PIRSF" id="PIRSF029143">
    <property type="entry name" value="UCP029143"/>
    <property type="match status" value="1"/>
</dbReference>
<dbReference type="InterPro" id="IPR015947">
    <property type="entry name" value="PUA-like_sf"/>
</dbReference>
<sequence>MPAVPDKITFFEFLTPLVCSGKKTITIRDKSESHYVVGSQVEVFTLETDQKVCDIEIESVEPILFDDINEFHAQQESLDLPRLKQLIKEIYPDINELFVITYKLIANNKSLS</sequence>
<feature type="active site" description="Proton donor" evidence="2">
    <location>
        <position position="76"/>
    </location>
</feature>
<dbReference type="Gene3D" id="2.30.130.30">
    <property type="entry name" value="Hypothetical protein"/>
    <property type="match status" value="1"/>
</dbReference>
<accession>A0ABU9GTB8</accession>
<dbReference type="PANTHER" id="PTHR38088">
    <property type="entry name" value="UCP029143 FAMILY PROTEIN"/>
    <property type="match status" value="1"/>
</dbReference>
<dbReference type="SMART" id="SM01022">
    <property type="entry name" value="ASCH"/>
    <property type="match status" value="1"/>
</dbReference>
<evidence type="ECO:0000256" key="2">
    <source>
        <dbReference type="HAMAP-Rule" id="MF_00684"/>
    </source>
</evidence>
<dbReference type="Pfam" id="PF04266">
    <property type="entry name" value="ASCH"/>
    <property type="match status" value="1"/>
</dbReference>
<dbReference type="SUPFAM" id="SSF88697">
    <property type="entry name" value="PUA domain-like"/>
    <property type="match status" value="1"/>
</dbReference>
<evidence type="ECO:0000256" key="1">
    <source>
        <dbReference type="ARBA" id="ARBA00022801"/>
    </source>
</evidence>
<comment type="function">
    <text evidence="2">Catalyzes the hydrolysis of N(4)-acetylcytidine (ac4C).</text>
</comment>
<dbReference type="RefSeq" id="WP_341598707.1">
    <property type="nucleotide sequence ID" value="NZ_JBAKAZ010000066.1"/>
</dbReference>
<protein>
    <recommendedName>
        <fullName evidence="2">N(4)-acetylcytidine amidohydrolase</fullName>
        <shortName evidence="2">ac4C amidohydrolase</shortName>
        <ecNumber evidence="2">3.5.1.135</ecNumber>
    </recommendedName>
</protein>
<comment type="caution">
    <text evidence="4">The sequence shown here is derived from an EMBL/GenBank/DDBJ whole genome shotgun (WGS) entry which is preliminary data.</text>
</comment>
<comment type="catalytic activity">
    <reaction evidence="2">
        <text>N(4)-acetylcytosine + H2O = cytosine + acetate + H(+)</text>
        <dbReference type="Rhea" id="RHEA:62940"/>
        <dbReference type="ChEBI" id="CHEBI:15377"/>
        <dbReference type="ChEBI" id="CHEBI:15378"/>
        <dbReference type="ChEBI" id="CHEBI:16040"/>
        <dbReference type="ChEBI" id="CHEBI:30089"/>
        <dbReference type="ChEBI" id="CHEBI:146134"/>
        <dbReference type="EC" id="3.5.1.135"/>
    </reaction>
</comment>
<dbReference type="InterPro" id="IPR008314">
    <property type="entry name" value="AC4CH"/>
</dbReference>
<gene>
    <name evidence="4" type="primary">yqfB</name>
    <name evidence="4" type="ORF">V6256_13275</name>
</gene>
<organism evidence="4 5">
    <name type="scientific">Psychromonas aquatilis</name>
    <dbReference type="NCBI Taxonomy" id="2005072"/>
    <lineage>
        <taxon>Bacteria</taxon>
        <taxon>Pseudomonadati</taxon>
        <taxon>Pseudomonadota</taxon>
        <taxon>Gammaproteobacteria</taxon>
        <taxon>Alteromonadales</taxon>
        <taxon>Psychromonadaceae</taxon>
        <taxon>Psychromonas</taxon>
    </lineage>
</organism>
<feature type="domain" description="ASCH" evidence="3">
    <location>
        <begin position="8"/>
        <end position="106"/>
    </location>
</feature>
<dbReference type="InterPro" id="IPR007374">
    <property type="entry name" value="ASCH_domain"/>
</dbReference>
<dbReference type="EMBL" id="JBAKAZ010000066">
    <property type="protein sequence ID" value="MEL0630581.1"/>
    <property type="molecule type" value="Genomic_DNA"/>
</dbReference>
<comment type="catalytic activity">
    <reaction evidence="2">
        <text>N(4)-acetyl-2'-deoxycytidine + H2O = 2'-deoxycytidine + acetate + H(+)</text>
        <dbReference type="Rhea" id="RHEA:62936"/>
        <dbReference type="ChEBI" id="CHEBI:15377"/>
        <dbReference type="ChEBI" id="CHEBI:15378"/>
        <dbReference type="ChEBI" id="CHEBI:15698"/>
        <dbReference type="ChEBI" id="CHEBI:30089"/>
        <dbReference type="ChEBI" id="CHEBI:146133"/>
        <dbReference type="EC" id="3.5.1.135"/>
    </reaction>
</comment>
<evidence type="ECO:0000259" key="3">
    <source>
        <dbReference type="SMART" id="SM01022"/>
    </source>
</evidence>